<comment type="function">
    <text evidence="1 8">Catalyzes the NADPH-dependent reduction of beta-ketoacyl-ACP substrates to beta-hydroxyacyl-ACP products, the first reductive step in the elongation cycle of fatty acid biosynthesis.</text>
</comment>
<name>A0A1H9BD05_9BACT</name>
<feature type="binding site" evidence="7">
    <location>
        <begin position="153"/>
        <end position="157"/>
    </location>
    <ligand>
        <name>NADP(+)</name>
        <dbReference type="ChEBI" id="CHEBI:58349"/>
    </ligand>
</feature>
<dbReference type="EC" id="1.1.1.100" evidence="8"/>
<feature type="active site" description="Proton acceptor" evidence="6">
    <location>
        <position position="153"/>
    </location>
</feature>
<dbReference type="FunCoup" id="A0A1H9BD05">
    <property type="interactions" value="484"/>
</dbReference>
<keyword evidence="8" id="KW-0276">Fatty acid metabolism</keyword>
<reference evidence="11" key="1">
    <citation type="submission" date="2016-10" db="EMBL/GenBank/DDBJ databases">
        <authorList>
            <person name="Varghese N."/>
            <person name="Submissions S."/>
        </authorList>
    </citation>
    <scope>NUCLEOTIDE SEQUENCE [LARGE SCALE GENOMIC DNA]</scope>
    <source>
        <strain evidence="11">DSM 24740</strain>
    </source>
</reference>
<dbReference type="InterPro" id="IPR057326">
    <property type="entry name" value="KR_dom"/>
</dbReference>
<evidence type="ECO:0000313" key="11">
    <source>
        <dbReference type="Proteomes" id="UP000199021"/>
    </source>
</evidence>
<dbReference type="STRING" id="478744.SAMN05444359_10365"/>
<dbReference type="Pfam" id="PF13561">
    <property type="entry name" value="adh_short_C2"/>
    <property type="match status" value="1"/>
</dbReference>
<dbReference type="GO" id="GO:0006633">
    <property type="term" value="P:fatty acid biosynthetic process"/>
    <property type="evidence" value="ECO:0007669"/>
    <property type="project" value="UniProtKB-UniPathway"/>
</dbReference>
<evidence type="ECO:0000256" key="2">
    <source>
        <dbReference type="ARBA" id="ARBA00006484"/>
    </source>
</evidence>
<feature type="binding site" evidence="7">
    <location>
        <position position="186"/>
    </location>
    <ligand>
        <name>NADP(+)</name>
        <dbReference type="ChEBI" id="CHEBI:58349"/>
    </ligand>
</feature>
<dbReference type="CDD" id="cd05333">
    <property type="entry name" value="BKR_SDR_c"/>
    <property type="match status" value="1"/>
</dbReference>
<dbReference type="SUPFAM" id="SSF51735">
    <property type="entry name" value="NAD(P)-binding Rossmann-fold domains"/>
    <property type="match status" value="1"/>
</dbReference>
<proteinExistence type="inferred from homology"/>
<accession>A0A1H9BD05</accession>
<keyword evidence="3 7" id="KW-0521">NADP</keyword>
<evidence type="ECO:0000256" key="8">
    <source>
        <dbReference type="RuleBase" id="RU366074"/>
    </source>
</evidence>
<dbReference type="NCBIfam" id="NF005559">
    <property type="entry name" value="PRK07231.1"/>
    <property type="match status" value="1"/>
</dbReference>
<dbReference type="PRINTS" id="PR00080">
    <property type="entry name" value="SDRFAMILY"/>
</dbReference>
<dbReference type="RefSeq" id="WP_090165496.1">
    <property type="nucleotide sequence ID" value="NZ_FOFB01000003.1"/>
</dbReference>
<dbReference type="PANTHER" id="PTHR42879">
    <property type="entry name" value="3-OXOACYL-(ACYL-CARRIER-PROTEIN) REDUCTASE"/>
    <property type="match status" value="1"/>
</dbReference>
<keyword evidence="8" id="KW-0444">Lipid biosynthesis</keyword>
<dbReference type="InterPro" id="IPR050259">
    <property type="entry name" value="SDR"/>
</dbReference>
<organism evidence="10 11">
    <name type="scientific">Neolewinella agarilytica</name>
    <dbReference type="NCBI Taxonomy" id="478744"/>
    <lineage>
        <taxon>Bacteria</taxon>
        <taxon>Pseudomonadati</taxon>
        <taxon>Bacteroidota</taxon>
        <taxon>Saprospiria</taxon>
        <taxon>Saprospirales</taxon>
        <taxon>Lewinellaceae</taxon>
        <taxon>Neolewinella</taxon>
    </lineage>
</organism>
<evidence type="ECO:0000256" key="3">
    <source>
        <dbReference type="ARBA" id="ARBA00022857"/>
    </source>
</evidence>
<dbReference type="FunFam" id="3.40.50.720:FF:000115">
    <property type="entry name" value="3-oxoacyl-[acyl-carrier-protein] reductase FabG"/>
    <property type="match status" value="1"/>
</dbReference>
<keyword evidence="8" id="KW-0443">Lipid metabolism</keyword>
<evidence type="ECO:0000313" key="10">
    <source>
        <dbReference type="EMBL" id="SEP86533.1"/>
    </source>
</evidence>
<evidence type="ECO:0000256" key="4">
    <source>
        <dbReference type="ARBA" id="ARBA00023002"/>
    </source>
</evidence>
<dbReference type="OrthoDB" id="9803333at2"/>
<dbReference type="EMBL" id="FOFB01000003">
    <property type="protein sequence ID" value="SEP86533.1"/>
    <property type="molecule type" value="Genomic_DNA"/>
</dbReference>
<evidence type="ECO:0000256" key="5">
    <source>
        <dbReference type="ARBA" id="ARBA00048508"/>
    </source>
</evidence>
<dbReference type="SMART" id="SM00822">
    <property type="entry name" value="PKS_KR"/>
    <property type="match status" value="1"/>
</dbReference>
<dbReference type="GO" id="GO:0004316">
    <property type="term" value="F:3-oxoacyl-[acyl-carrier-protein] reductase (NADPH) activity"/>
    <property type="evidence" value="ECO:0007669"/>
    <property type="project" value="UniProtKB-UniRule"/>
</dbReference>
<gene>
    <name evidence="10" type="ORF">SAMN05444359_10365</name>
</gene>
<dbReference type="GO" id="GO:0051287">
    <property type="term" value="F:NAD binding"/>
    <property type="evidence" value="ECO:0007669"/>
    <property type="project" value="UniProtKB-UniRule"/>
</dbReference>
<sequence>MGLLTGKTALITGGSRGIGAAIVRYFAAEGARVAFTYARSVGPAEALVAELGDNVKAYQSDAASFEAAGDLVKAVTADFGGFDILINNAGITRDTLLLRMSESQWDEVMDNNLKSIFNLTKHALRPLMKSGAGSVINMSSIVGVTGQAGQANYAASKAGIIGFSKSLAKEMGSRNIRCNVIAPGFIVTDMTDELSDDLKAAYLGQIPLKRMGDAEEIAKACAFLGSDLSSYVNGQVIGVDGGMS</sequence>
<keyword evidence="8" id="KW-0275">Fatty acid biosynthesis</keyword>
<dbReference type="PRINTS" id="PR00081">
    <property type="entry name" value="GDHRDH"/>
</dbReference>
<evidence type="ECO:0000256" key="1">
    <source>
        <dbReference type="ARBA" id="ARBA00002607"/>
    </source>
</evidence>
<comment type="pathway">
    <text evidence="8">Lipid metabolism; fatty acid biosynthesis.</text>
</comment>
<dbReference type="UniPathway" id="UPA00094"/>
<dbReference type="InterPro" id="IPR036291">
    <property type="entry name" value="NAD(P)-bd_dom_sf"/>
</dbReference>
<dbReference type="NCBIfam" id="TIGR01830">
    <property type="entry name" value="3oxo_ACP_reduc"/>
    <property type="match status" value="1"/>
</dbReference>
<comment type="catalytic activity">
    <reaction evidence="5 8">
        <text>a (3R)-hydroxyacyl-[ACP] + NADP(+) = a 3-oxoacyl-[ACP] + NADPH + H(+)</text>
        <dbReference type="Rhea" id="RHEA:17397"/>
        <dbReference type="Rhea" id="RHEA-COMP:9916"/>
        <dbReference type="Rhea" id="RHEA-COMP:9945"/>
        <dbReference type="ChEBI" id="CHEBI:15378"/>
        <dbReference type="ChEBI" id="CHEBI:57783"/>
        <dbReference type="ChEBI" id="CHEBI:58349"/>
        <dbReference type="ChEBI" id="CHEBI:78776"/>
        <dbReference type="ChEBI" id="CHEBI:78827"/>
        <dbReference type="EC" id="1.1.1.100"/>
    </reaction>
</comment>
<evidence type="ECO:0000256" key="6">
    <source>
        <dbReference type="PIRSR" id="PIRSR611284-1"/>
    </source>
</evidence>
<dbReference type="PROSITE" id="PS00061">
    <property type="entry name" value="ADH_SHORT"/>
    <property type="match status" value="1"/>
</dbReference>
<feature type="binding site" evidence="7">
    <location>
        <position position="88"/>
    </location>
    <ligand>
        <name>NADP(+)</name>
        <dbReference type="ChEBI" id="CHEBI:58349"/>
    </ligand>
</feature>
<dbReference type="InParanoid" id="A0A1H9BD05"/>
<keyword evidence="4 8" id="KW-0560">Oxidoreductase</keyword>
<protein>
    <recommendedName>
        <fullName evidence="8">3-oxoacyl-[acyl-carrier-protein] reductase</fullName>
        <ecNumber evidence="8">1.1.1.100</ecNumber>
    </recommendedName>
</protein>
<dbReference type="PANTHER" id="PTHR42879:SF2">
    <property type="entry name" value="3-OXOACYL-[ACYL-CARRIER-PROTEIN] REDUCTASE FABG"/>
    <property type="match status" value="1"/>
</dbReference>
<dbReference type="AlphaFoldDB" id="A0A1H9BD05"/>
<evidence type="ECO:0000256" key="7">
    <source>
        <dbReference type="PIRSR" id="PIRSR611284-2"/>
    </source>
</evidence>
<dbReference type="InterPro" id="IPR011284">
    <property type="entry name" value="3oxo_ACP_reduc"/>
</dbReference>
<feature type="binding site" evidence="7">
    <location>
        <begin position="13"/>
        <end position="16"/>
    </location>
    <ligand>
        <name>NADP(+)</name>
        <dbReference type="ChEBI" id="CHEBI:58349"/>
    </ligand>
</feature>
<comment type="subunit">
    <text evidence="8">Homotetramer.</text>
</comment>
<evidence type="ECO:0000259" key="9">
    <source>
        <dbReference type="SMART" id="SM00822"/>
    </source>
</evidence>
<keyword evidence="11" id="KW-1185">Reference proteome</keyword>
<dbReference type="NCBIfam" id="NF009466">
    <property type="entry name" value="PRK12826.1-2"/>
    <property type="match status" value="1"/>
</dbReference>
<feature type="domain" description="Ketoreductase" evidence="9">
    <location>
        <begin position="7"/>
        <end position="193"/>
    </location>
</feature>
<comment type="similarity">
    <text evidence="2 8">Belongs to the short-chain dehydrogenases/reductases (SDR) family.</text>
</comment>
<dbReference type="InterPro" id="IPR002347">
    <property type="entry name" value="SDR_fam"/>
</dbReference>
<dbReference type="Proteomes" id="UP000199021">
    <property type="component" value="Unassembled WGS sequence"/>
</dbReference>
<dbReference type="Gene3D" id="3.40.50.720">
    <property type="entry name" value="NAD(P)-binding Rossmann-like Domain"/>
    <property type="match status" value="1"/>
</dbReference>
<dbReference type="InterPro" id="IPR020904">
    <property type="entry name" value="Sc_DH/Rdtase_CS"/>
</dbReference>